<dbReference type="SUPFAM" id="SSF46548">
    <property type="entry name" value="alpha-helical ferredoxin"/>
    <property type="match status" value="1"/>
</dbReference>
<dbReference type="PANTHER" id="PTHR40447">
    <property type="entry name" value="ANAEROBIC SULFITE REDUCTASE SUBUNIT A"/>
    <property type="match status" value="1"/>
</dbReference>
<evidence type="ECO:0000256" key="2">
    <source>
        <dbReference type="ARBA" id="ARBA00023004"/>
    </source>
</evidence>
<dbReference type="NCBIfam" id="TIGR02910">
    <property type="entry name" value="sulfite_red_A"/>
    <property type="match status" value="1"/>
</dbReference>
<dbReference type="InterPro" id="IPR014259">
    <property type="entry name" value="Sulphite_reductase_A"/>
</dbReference>
<dbReference type="OrthoDB" id="9795302at2"/>
<evidence type="ECO:0000313" key="5">
    <source>
        <dbReference type="EMBL" id="SCP95297.1"/>
    </source>
</evidence>
<dbReference type="PANTHER" id="PTHR40447:SF1">
    <property type="entry name" value="ANAEROBIC SULFITE REDUCTASE SUBUNIT A"/>
    <property type="match status" value="1"/>
</dbReference>
<name>A0A1D3TPE6_9FIRM</name>
<dbReference type="EMBL" id="FMKA01000001">
    <property type="protein sequence ID" value="SCP95297.1"/>
    <property type="molecule type" value="Genomic_DNA"/>
</dbReference>
<dbReference type="RefSeq" id="WP_091229446.1">
    <property type="nucleotide sequence ID" value="NZ_FMKA01000001.1"/>
</dbReference>
<proteinExistence type="predicted"/>
<gene>
    <name evidence="5" type="ORF">SAMN05421730_1001464</name>
</gene>
<dbReference type="PROSITE" id="PS51379">
    <property type="entry name" value="4FE4S_FER_2"/>
    <property type="match status" value="2"/>
</dbReference>
<keyword evidence="6" id="KW-1185">Reference proteome</keyword>
<dbReference type="GO" id="GO:0046872">
    <property type="term" value="F:metal ion binding"/>
    <property type="evidence" value="ECO:0007669"/>
    <property type="project" value="UniProtKB-KW"/>
</dbReference>
<dbReference type="InterPro" id="IPR017900">
    <property type="entry name" value="4Fe4S_Fe_S_CS"/>
</dbReference>
<accession>A0A1D3TPE6</accession>
<dbReference type="Gene3D" id="1.10.1060.10">
    <property type="entry name" value="Alpha-helical ferredoxin"/>
    <property type="match status" value="1"/>
</dbReference>
<evidence type="ECO:0000256" key="1">
    <source>
        <dbReference type="ARBA" id="ARBA00022723"/>
    </source>
</evidence>
<dbReference type="AlphaFoldDB" id="A0A1D3TPE6"/>
<evidence type="ECO:0000259" key="4">
    <source>
        <dbReference type="PROSITE" id="PS51379"/>
    </source>
</evidence>
<protein>
    <submittedName>
        <fullName evidence="5">Anaerobic sulfite reductase subunit A</fullName>
    </submittedName>
</protein>
<sequence>MGFLFAENGINAVFEKWAEEYHVYAPKRMEGKGAFSDTDSVRYEEINKVEEIEFDLKSHFSFKDILLPMSETLFFFTEEQVKEADGPKKGAVILLRSCDLHAVRRLDEIYLKNGFEDYYYKRLRENVRFVLLGCKQAFENCFCVDMETNRADFYDASIEKDGDGYAVDNHYSDWEPLFLANSMEKKEVSPSYVTETEVRVEVPEGLSLDVSKSRMWDEYDKRCIDCGRCNYVCPTCTCFTMQDIFYTDNGKVGERRRVTASCMVNGYTDVAGGGSYRQKNGQRMRFKTLHKVYDFKKRFGYHMCVGCGRCDDACPEYISFSNIINKLKDAVAEVNDHDEK</sequence>
<dbReference type="PROSITE" id="PS00198">
    <property type="entry name" value="4FE4S_FER_1"/>
    <property type="match status" value="2"/>
</dbReference>
<dbReference type="Pfam" id="PF17179">
    <property type="entry name" value="Fer4_22"/>
    <property type="match status" value="1"/>
</dbReference>
<dbReference type="InterPro" id="IPR017896">
    <property type="entry name" value="4Fe4S_Fe-S-bd"/>
</dbReference>
<organism evidence="5 6">
    <name type="scientific">Anaerobium acetethylicum</name>
    <dbReference type="NCBI Taxonomy" id="1619234"/>
    <lineage>
        <taxon>Bacteria</taxon>
        <taxon>Bacillati</taxon>
        <taxon>Bacillota</taxon>
        <taxon>Clostridia</taxon>
        <taxon>Lachnospirales</taxon>
        <taxon>Lachnospiraceae</taxon>
        <taxon>Anaerobium</taxon>
    </lineage>
</organism>
<evidence type="ECO:0000313" key="6">
    <source>
        <dbReference type="Proteomes" id="UP000199315"/>
    </source>
</evidence>
<keyword evidence="1" id="KW-0479">Metal-binding</keyword>
<dbReference type="InterPro" id="IPR009051">
    <property type="entry name" value="Helical_ferredxn"/>
</dbReference>
<feature type="domain" description="4Fe-4S ferredoxin-type" evidence="4">
    <location>
        <begin position="295"/>
        <end position="323"/>
    </location>
</feature>
<dbReference type="STRING" id="1619234.SAMN05421730_1001464"/>
<keyword evidence="2" id="KW-0408">Iron</keyword>
<feature type="domain" description="4Fe-4S ferredoxin-type" evidence="4">
    <location>
        <begin position="212"/>
        <end position="244"/>
    </location>
</feature>
<keyword evidence="3" id="KW-0411">Iron-sulfur</keyword>
<dbReference type="GO" id="GO:0051536">
    <property type="term" value="F:iron-sulfur cluster binding"/>
    <property type="evidence" value="ECO:0007669"/>
    <property type="project" value="UniProtKB-KW"/>
</dbReference>
<reference evidence="5 6" key="1">
    <citation type="submission" date="2016-09" db="EMBL/GenBank/DDBJ databases">
        <authorList>
            <person name="Capua I."/>
            <person name="De Benedictis P."/>
            <person name="Joannis T."/>
            <person name="Lombin L.H."/>
            <person name="Cattoli G."/>
        </authorList>
    </citation>
    <scope>NUCLEOTIDE SEQUENCE [LARGE SCALE GENOMIC DNA]</scope>
    <source>
        <strain evidence="5 6">GluBS11</strain>
    </source>
</reference>
<dbReference type="Proteomes" id="UP000199315">
    <property type="component" value="Unassembled WGS sequence"/>
</dbReference>
<evidence type="ECO:0000256" key="3">
    <source>
        <dbReference type="ARBA" id="ARBA00023014"/>
    </source>
</evidence>